<dbReference type="OrthoDB" id="3067563at2759"/>
<keyword evidence="2" id="KW-1185">Reference proteome</keyword>
<sequence>MSEDPEELEYDSELVYDPPVTIITPIHSYPAQEIWALEGFYGGVKCPITQREYSSVEWGHILDTALEGSQARLKWMLDRKLRIERHPAHAAEVRENIVPLSILLHHNMNFKPARFTLVPHEDVLARTLAYELDVQAWRRKEVFEGRGDPGRPEYHKDIPYVQTLP</sequence>
<organism evidence="1 2">
    <name type="scientific">Rhodocollybia butyracea</name>
    <dbReference type="NCBI Taxonomy" id="206335"/>
    <lineage>
        <taxon>Eukaryota</taxon>
        <taxon>Fungi</taxon>
        <taxon>Dikarya</taxon>
        <taxon>Basidiomycota</taxon>
        <taxon>Agaricomycotina</taxon>
        <taxon>Agaricomycetes</taxon>
        <taxon>Agaricomycetidae</taxon>
        <taxon>Agaricales</taxon>
        <taxon>Marasmiineae</taxon>
        <taxon>Omphalotaceae</taxon>
        <taxon>Rhodocollybia</taxon>
    </lineage>
</organism>
<dbReference type="EMBL" id="JADNRY010000484">
    <property type="protein sequence ID" value="KAF9048187.1"/>
    <property type="molecule type" value="Genomic_DNA"/>
</dbReference>
<evidence type="ECO:0000313" key="2">
    <source>
        <dbReference type="Proteomes" id="UP000772434"/>
    </source>
</evidence>
<proteinExistence type="predicted"/>
<reference evidence="1" key="1">
    <citation type="submission" date="2020-11" db="EMBL/GenBank/DDBJ databases">
        <authorList>
            <consortium name="DOE Joint Genome Institute"/>
            <person name="Ahrendt S."/>
            <person name="Riley R."/>
            <person name="Andreopoulos W."/>
            <person name="Labutti K."/>
            <person name="Pangilinan J."/>
            <person name="Ruiz-Duenas F.J."/>
            <person name="Barrasa J.M."/>
            <person name="Sanchez-Garcia M."/>
            <person name="Camarero S."/>
            <person name="Miyauchi S."/>
            <person name="Serrano A."/>
            <person name="Linde D."/>
            <person name="Babiker R."/>
            <person name="Drula E."/>
            <person name="Ayuso-Fernandez I."/>
            <person name="Pacheco R."/>
            <person name="Padilla G."/>
            <person name="Ferreira P."/>
            <person name="Barriuso J."/>
            <person name="Kellner H."/>
            <person name="Castanera R."/>
            <person name="Alfaro M."/>
            <person name="Ramirez L."/>
            <person name="Pisabarro A.G."/>
            <person name="Kuo A."/>
            <person name="Tritt A."/>
            <person name="Lipzen A."/>
            <person name="He G."/>
            <person name="Yan M."/>
            <person name="Ng V."/>
            <person name="Cullen D."/>
            <person name="Martin F."/>
            <person name="Rosso M.-N."/>
            <person name="Henrissat B."/>
            <person name="Hibbett D."/>
            <person name="Martinez A.T."/>
            <person name="Grigoriev I.V."/>
        </authorList>
    </citation>
    <scope>NUCLEOTIDE SEQUENCE</scope>
    <source>
        <strain evidence="1">AH 40177</strain>
    </source>
</reference>
<dbReference type="AlphaFoldDB" id="A0A9P5P8F8"/>
<accession>A0A9P5P8F8</accession>
<dbReference type="Proteomes" id="UP000772434">
    <property type="component" value="Unassembled WGS sequence"/>
</dbReference>
<evidence type="ECO:0000313" key="1">
    <source>
        <dbReference type="EMBL" id="KAF9048187.1"/>
    </source>
</evidence>
<comment type="caution">
    <text evidence="1">The sequence shown here is derived from an EMBL/GenBank/DDBJ whole genome shotgun (WGS) entry which is preliminary data.</text>
</comment>
<name>A0A9P5P8F8_9AGAR</name>
<protein>
    <submittedName>
        <fullName evidence="1">Uncharacterized protein</fullName>
    </submittedName>
</protein>
<gene>
    <name evidence="1" type="ORF">BDP27DRAFT_1434253</name>
</gene>